<accession>A0A804Q5U8</accession>
<organism evidence="2 3">
    <name type="scientific">Zea mays</name>
    <name type="common">Maize</name>
    <dbReference type="NCBI Taxonomy" id="4577"/>
    <lineage>
        <taxon>Eukaryota</taxon>
        <taxon>Viridiplantae</taxon>
        <taxon>Streptophyta</taxon>
        <taxon>Embryophyta</taxon>
        <taxon>Tracheophyta</taxon>
        <taxon>Spermatophyta</taxon>
        <taxon>Magnoliopsida</taxon>
        <taxon>Liliopsida</taxon>
        <taxon>Poales</taxon>
        <taxon>Poaceae</taxon>
        <taxon>PACMAD clade</taxon>
        <taxon>Panicoideae</taxon>
        <taxon>Andropogonodae</taxon>
        <taxon>Andropogoneae</taxon>
        <taxon>Tripsacinae</taxon>
        <taxon>Zea</taxon>
    </lineage>
</organism>
<feature type="compositionally biased region" description="Basic residues" evidence="1">
    <location>
        <begin position="245"/>
        <end position="279"/>
    </location>
</feature>
<feature type="compositionally biased region" description="Low complexity" evidence="1">
    <location>
        <begin position="306"/>
        <end position="321"/>
    </location>
</feature>
<dbReference type="Proteomes" id="UP000007305">
    <property type="component" value="Chromosome 6"/>
</dbReference>
<feature type="compositionally biased region" description="Basic and acidic residues" evidence="1">
    <location>
        <begin position="336"/>
        <end position="345"/>
    </location>
</feature>
<dbReference type="Gramene" id="Zm00001eb296530_T001">
    <property type="protein sequence ID" value="Zm00001eb296530_P001"/>
    <property type="gene ID" value="Zm00001eb296530"/>
</dbReference>
<dbReference type="EnsemblPlants" id="Zm00001eb296530_T001">
    <property type="protein sequence ID" value="Zm00001eb296530_P001"/>
    <property type="gene ID" value="Zm00001eb296530"/>
</dbReference>
<dbReference type="FunCoup" id="A0A804Q5U8">
    <property type="interactions" value="481"/>
</dbReference>
<feature type="region of interest" description="Disordered" evidence="1">
    <location>
        <begin position="95"/>
        <end position="170"/>
    </location>
</feature>
<feature type="compositionally biased region" description="Gly residues" evidence="1">
    <location>
        <begin position="322"/>
        <end position="333"/>
    </location>
</feature>
<dbReference type="InParanoid" id="A0A804Q5U8"/>
<feature type="compositionally biased region" description="Basic residues" evidence="1">
    <location>
        <begin position="348"/>
        <end position="371"/>
    </location>
</feature>
<keyword evidence="3" id="KW-1185">Reference proteome</keyword>
<dbReference type="AlphaFoldDB" id="A0A804Q5U8"/>
<evidence type="ECO:0000313" key="3">
    <source>
        <dbReference type="Proteomes" id="UP000007305"/>
    </source>
</evidence>
<feature type="compositionally biased region" description="Low complexity" evidence="1">
    <location>
        <begin position="109"/>
        <end position="119"/>
    </location>
</feature>
<evidence type="ECO:0000313" key="2">
    <source>
        <dbReference type="EnsemblPlants" id="Zm00001eb296530_P001"/>
    </source>
</evidence>
<name>A0A804Q5U8_MAIZE</name>
<proteinExistence type="predicted"/>
<reference evidence="3" key="1">
    <citation type="journal article" date="2009" name="Science">
        <title>The B73 maize genome: complexity, diversity, and dynamics.</title>
        <authorList>
            <person name="Schnable P.S."/>
            <person name="Ware D."/>
            <person name="Fulton R.S."/>
            <person name="Stein J.C."/>
            <person name="Wei F."/>
            <person name="Pasternak S."/>
            <person name="Liang C."/>
            <person name="Zhang J."/>
            <person name="Fulton L."/>
            <person name="Graves T.A."/>
            <person name="Minx P."/>
            <person name="Reily A.D."/>
            <person name="Courtney L."/>
            <person name="Kruchowski S.S."/>
            <person name="Tomlinson C."/>
            <person name="Strong C."/>
            <person name="Delehaunty K."/>
            <person name="Fronick C."/>
            <person name="Courtney B."/>
            <person name="Rock S.M."/>
            <person name="Belter E."/>
            <person name="Du F."/>
            <person name="Kim K."/>
            <person name="Abbott R.M."/>
            <person name="Cotton M."/>
            <person name="Levy A."/>
            <person name="Marchetto P."/>
            <person name="Ochoa K."/>
            <person name="Jackson S.M."/>
            <person name="Gillam B."/>
            <person name="Chen W."/>
            <person name="Yan L."/>
            <person name="Higginbotham J."/>
            <person name="Cardenas M."/>
            <person name="Waligorski J."/>
            <person name="Applebaum E."/>
            <person name="Phelps L."/>
            <person name="Falcone J."/>
            <person name="Kanchi K."/>
            <person name="Thane T."/>
            <person name="Scimone A."/>
            <person name="Thane N."/>
            <person name="Henke J."/>
            <person name="Wang T."/>
            <person name="Ruppert J."/>
            <person name="Shah N."/>
            <person name="Rotter K."/>
            <person name="Hodges J."/>
            <person name="Ingenthron E."/>
            <person name="Cordes M."/>
            <person name="Kohlberg S."/>
            <person name="Sgro J."/>
            <person name="Delgado B."/>
            <person name="Mead K."/>
            <person name="Chinwalla A."/>
            <person name="Leonard S."/>
            <person name="Crouse K."/>
            <person name="Collura K."/>
            <person name="Kudrna D."/>
            <person name="Currie J."/>
            <person name="He R."/>
            <person name="Angelova A."/>
            <person name="Rajasekar S."/>
            <person name="Mueller T."/>
            <person name="Lomeli R."/>
            <person name="Scara G."/>
            <person name="Ko A."/>
            <person name="Delaney K."/>
            <person name="Wissotski M."/>
            <person name="Lopez G."/>
            <person name="Campos D."/>
            <person name="Braidotti M."/>
            <person name="Ashley E."/>
            <person name="Golser W."/>
            <person name="Kim H."/>
            <person name="Lee S."/>
            <person name="Lin J."/>
            <person name="Dujmic Z."/>
            <person name="Kim W."/>
            <person name="Talag J."/>
            <person name="Zuccolo A."/>
            <person name="Fan C."/>
            <person name="Sebastian A."/>
            <person name="Kramer M."/>
            <person name="Spiegel L."/>
            <person name="Nascimento L."/>
            <person name="Zutavern T."/>
            <person name="Miller B."/>
            <person name="Ambroise C."/>
            <person name="Muller S."/>
            <person name="Spooner W."/>
            <person name="Narechania A."/>
            <person name="Ren L."/>
            <person name="Wei S."/>
            <person name="Kumari S."/>
            <person name="Faga B."/>
            <person name="Levy M.J."/>
            <person name="McMahan L."/>
            <person name="Van Buren P."/>
            <person name="Vaughn M.W."/>
            <person name="Ying K."/>
            <person name="Yeh C.-T."/>
            <person name="Emrich S.J."/>
            <person name="Jia Y."/>
            <person name="Kalyanaraman A."/>
            <person name="Hsia A.-P."/>
            <person name="Barbazuk W.B."/>
            <person name="Baucom R.S."/>
            <person name="Brutnell T.P."/>
            <person name="Carpita N.C."/>
            <person name="Chaparro C."/>
            <person name="Chia J.-M."/>
            <person name="Deragon J.-M."/>
            <person name="Estill J.C."/>
            <person name="Fu Y."/>
            <person name="Jeddeloh J.A."/>
            <person name="Han Y."/>
            <person name="Lee H."/>
            <person name="Li P."/>
            <person name="Lisch D.R."/>
            <person name="Liu S."/>
            <person name="Liu Z."/>
            <person name="Nagel D.H."/>
            <person name="McCann M.C."/>
            <person name="SanMiguel P."/>
            <person name="Myers A.M."/>
            <person name="Nettleton D."/>
            <person name="Nguyen J."/>
            <person name="Penning B.W."/>
            <person name="Ponnala L."/>
            <person name="Schneider K.L."/>
            <person name="Schwartz D.C."/>
            <person name="Sharma A."/>
            <person name="Soderlund C."/>
            <person name="Springer N.M."/>
            <person name="Sun Q."/>
            <person name="Wang H."/>
            <person name="Waterman M."/>
            <person name="Westerman R."/>
            <person name="Wolfgruber T.K."/>
            <person name="Yang L."/>
            <person name="Yu Y."/>
            <person name="Zhang L."/>
            <person name="Zhou S."/>
            <person name="Zhu Q."/>
            <person name="Bennetzen J.L."/>
            <person name="Dawe R.K."/>
            <person name="Jiang J."/>
            <person name="Jiang N."/>
            <person name="Presting G.G."/>
            <person name="Wessler S.R."/>
            <person name="Aluru S."/>
            <person name="Martienssen R.A."/>
            <person name="Clifton S.W."/>
            <person name="McCombie W.R."/>
            <person name="Wing R.A."/>
            <person name="Wilson R.K."/>
        </authorList>
    </citation>
    <scope>NUCLEOTIDE SEQUENCE [LARGE SCALE GENOMIC DNA]</scope>
    <source>
        <strain evidence="3">cv. B73</strain>
    </source>
</reference>
<feature type="compositionally biased region" description="Basic residues" evidence="1">
    <location>
        <begin position="456"/>
        <end position="472"/>
    </location>
</feature>
<feature type="compositionally biased region" description="Basic residues" evidence="1">
    <location>
        <begin position="124"/>
        <end position="145"/>
    </location>
</feature>
<evidence type="ECO:0000256" key="1">
    <source>
        <dbReference type="SAM" id="MobiDB-lite"/>
    </source>
</evidence>
<sequence>MGQTRSSSGQPRISNPCSRHMRVHAACMALPRVVLCVFRDRDTQRAPLHHAHRRFALPIWGCGCTRRMSVPARCMSRLCRLATFVIRSKRPSKLPSLYPPYKHIDNDAEQAGSSSSEAAARQHVPARRPRRHGPAVARAPRRRRLGGNAGPAGPRPAAHRAPLRRDGAGDLRRLQPRAGVAARGAVPLRQGALLRPGAAAGARRRVPGHQVPVRHVVGGRAGRLHPQVRVQVAPVQGVQLDRLRRGGHRRREGRARPPRRRGRVARHHAGAGVGRRPRVPHGADGRPPRGRRRHGAPRLAVHVHLQRPGVQPQPGQRTASGAGRGAEAGGRVQGRGAEHHRDGPQPRRGARHAQRVRHRRQRLQRGGHGRGRLPGDLVRVRQPARRRRRLQEAVRRRPGAAAPPRPQRPRRGSQVPGRVLPRRRRGARDRHGGVAVPEKPRGRADLAQPRGVPARRGGHAGRARRVRARRGAGRGAGEQGVRRPAGPPRGAARVVGAAQQGNGGGRRRALELGGLRGGRG</sequence>
<feature type="compositionally biased region" description="Low complexity" evidence="1">
    <location>
        <begin position="482"/>
        <end position="500"/>
    </location>
</feature>
<feature type="region of interest" description="Disordered" evidence="1">
    <location>
        <begin position="243"/>
        <end position="520"/>
    </location>
</feature>
<reference evidence="2" key="3">
    <citation type="submission" date="2021-05" db="UniProtKB">
        <authorList>
            <consortium name="EnsemblPlants"/>
        </authorList>
    </citation>
    <scope>IDENTIFICATION</scope>
    <source>
        <strain evidence="2">cv. B73</strain>
    </source>
</reference>
<protein>
    <submittedName>
        <fullName evidence="2">Uncharacterized protein</fullName>
    </submittedName>
</protein>
<reference evidence="2" key="2">
    <citation type="submission" date="2019-07" db="EMBL/GenBank/DDBJ databases">
        <authorList>
            <person name="Seetharam A."/>
            <person name="Woodhouse M."/>
            <person name="Cannon E."/>
        </authorList>
    </citation>
    <scope>NUCLEOTIDE SEQUENCE [LARGE SCALE GENOMIC DNA]</scope>
    <source>
        <strain evidence="2">cv. B73</strain>
    </source>
</reference>